<accession>W9Y0X5</accession>
<organism evidence="2 3">
    <name type="scientific">Capronia epimyces CBS 606.96</name>
    <dbReference type="NCBI Taxonomy" id="1182542"/>
    <lineage>
        <taxon>Eukaryota</taxon>
        <taxon>Fungi</taxon>
        <taxon>Dikarya</taxon>
        <taxon>Ascomycota</taxon>
        <taxon>Pezizomycotina</taxon>
        <taxon>Eurotiomycetes</taxon>
        <taxon>Chaetothyriomycetidae</taxon>
        <taxon>Chaetothyriales</taxon>
        <taxon>Herpotrichiellaceae</taxon>
        <taxon>Capronia</taxon>
    </lineage>
</organism>
<feature type="compositionally biased region" description="Polar residues" evidence="1">
    <location>
        <begin position="32"/>
        <end position="48"/>
    </location>
</feature>
<feature type="compositionally biased region" description="Basic and acidic residues" evidence="1">
    <location>
        <begin position="22"/>
        <end position="31"/>
    </location>
</feature>
<keyword evidence="3" id="KW-1185">Reference proteome</keyword>
<reference evidence="2 3" key="1">
    <citation type="submission" date="2013-03" db="EMBL/GenBank/DDBJ databases">
        <title>The Genome Sequence of Capronia epimyces CBS 606.96.</title>
        <authorList>
            <consortium name="The Broad Institute Genomics Platform"/>
            <person name="Cuomo C."/>
            <person name="de Hoog S."/>
            <person name="Gorbushina A."/>
            <person name="Walker B."/>
            <person name="Young S.K."/>
            <person name="Zeng Q."/>
            <person name="Gargeya S."/>
            <person name="Fitzgerald M."/>
            <person name="Haas B."/>
            <person name="Abouelleil A."/>
            <person name="Allen A.W."/>
            <person name="Alvarado L."/>
            <person name="Arachchi H.M."/>
            <person name="Berlin A.M."/>
            <person name="Chapman S.B."/>
            <person name="Gainer-Dewar J."/>
            <person name="Goldberg J."/>
            <person name="Griggs A."/>
            <person name="Gujja S."/>
            <person name="Hansen M."/>
            <person name="Howarth C."/>
            <person name="Imamovic A."/>
            <person name="Ireland A."/>
            <person name="Larimer J."/>
            <person name="McCowan C."/>
            <person name="Murphy C."/>
            <person name="Pearson M."/>
            <person name="Poon T.W."/>
            <person name="Priest M."/>
            <person name="Roberts A."/>
            <person name="Saif S."/>
            <person name="Shea T."/>
            <person name="Sisk P."/>
            <person name="Sykes S."/>
            <person name="Wortman J."/>
            <person name="Nusbaum C."/>
            <person name="Birren B."/>
        </authorList>
    </citation>
    <scope>NUCLEOTIDE SEQUENCE [LARGE SCALE GENOMIC DNA]</scope>
    <source>
        <strain evidence="2 3">CBS 606.96</strain>
    </source>
</reference>
<feature type="compositionally biased region" description="Basic and acidic residues" evidence="1">
    <location>
        <begin position="193"/>
        <end position="203"/>
    </location>
</feature>
<evidence type="ECO:0000313" key="3">
    <source>
        <dbReference type="Proteomes" id="UP000019478"/>
    </source>
</evidence>
<feature type="compositionally biased region" description="Polar residues" evidence="1">
    <location>
        <begin position="1"/>
        <end position="17"/>
    </location>
</feature>
<evidence type="ECO:0000256" key="1">
    <source>
        <dbReference type="SAM" id="MobiDB-lite"/>
    </source>
</evidence>
<dbReference type="EMBL" id="AMGY01000003">
    <property type="protein sequence ID" value="EXJ86447.1"/>
    <property type="molecule type" value="Genomic_DNA"/>
</dbReference>
<feature type="compositionally biased region" description="Polar residues" evidence="1">
    <location>
        <begin position="64"/>
        <end position="93"/>
    </location>
</feature>
<feature type="region of interest" description="Disordered" evidence="1">
    <location>
        <begin position="1"/>
        <end position="203"/>
    </location>
</feature>
<dbReference type="GeneID" id="19167526"/>
<gene>
    <name evidence="2" type="ORF">A1O3_03398</name>
</gene>
<dbReference type="STRING" id="1182542.W9Y0X5"/>
<dbReference type="AlphaFoldDB" id="W9Y0X5"/>
<dbReference type="RefSeq" id="XP_007731726.1">
    <property type="nucleotide sequence ID" value="XM_007733536.1"/>
</dbReference>
<proteinExistence type="predicted"/>
<feature type="compositionally biased region" description="Polar residues" evidence="1">
    <location>
        <begin position="141"/>
        <end position="150"/>
    </location>
</feature>
<sequence length="263" mass="30333">MAGNQYRQQWQQGSAPVQQAYHYDRRDDQRQWQESGRSQKSHNQQEYQGYNGYPKGRNDYGQGLVSTPSDDYEQNWQWQGQDQYSHDGYQSQYADKRNGHPQAPSSDPYSGPDHPSNRTYQYDDRYRNNGHRRPPVEPEFSGSSNGQRPPQHQRPDPSSPHKRSKPRHRILAEPTSPKNLAWDNPFGAFPGKKRPDGKERRASIDNSLGNLTKSLVHDHIHLTGIVDFQEKKSIDPVLHTIDLQTSVGLLCNQSIHYHQGESH</sequence>
<comment type="caution">
    <text evidence="2">The sequence shown here is derived from an EMBL/GenBank/DDBJ whole genome shotgun (WGS) entry which is preliminary data.</text>
</comment>
<dbReference type="Proteomes" id="UP000019478">
    <property type="component" value="Unassembled WGS sequence"/>
</dbReference>
<dbReference type="HOGENOM" id="CLU_1057672_0_0_1"/>
<feature type="compositionally biased region" description="Basic residues" evidence="1">
    <location>
        <begin position="160"/>
        <end position="169"/>
    </location>
</feature>
<protein>
    <submittedName>
        <fullName evidence="2">Uncharacterized protein</fullName>
    </submittedName>
</protein>
<evidence type="ECO:0000313" key="2">
    <source>
        <dbReference type="EMBL" id="EXJ86447.1"/>
    </source>
</evidence>
<name>W9Y0X5_9EURO</name>